<evidence type="ECO:0000313" key="11">
    <source>
        <dbReference type="EMBL" id="MBE1523674.1"/>
    </source>
</evidence>
<feature type="domain" description="Tripartite ATP-independent periplasmic transporters DctQ component" evidence="10">
    <location>
        <begin position="25"/>
        <end position="153"/>
    </location>
</feature>
<protein>
    <submittedName>
        <fullName evidence="11">TRAP-type C4-dicarboxylate transport system permease small subunit</fullName>
    </submittedName>
</protein>
<comment type="subcellular location">
    <subcellularLocation>
        <location evidence="1">Cell inner membrane</location>
        <topology evidence="1">Multi-pass membrane protein</topology>
    </subcellularLocation>
</comment>
<organism evidence="11 12">
    <name type="scientific">Nesterenkonia lutea</name>
    <dbReference type="NCBI Taxonomy" id="272919"/>
    <lineage>
        <taxon>Bacteria</taxon>
        <taxon>Bacillati</taxon>
        <taxon>Actinomycetota</taxon>
        <taxon>Actinomycetes</taxon>
        <taxon>Micrococcales</taxon>
        <taxon>Micrococcaceae</taxon>
        <taxon>Nesterenkonia</taxon>
    </lineage>
</organism>
<evidence type="ECO:0000256" key="4">
    <source>
        <dbReference type="ARBA" id="ARBA00022519"/>
    </source>
</evidence>
<reference evidence="11 12" key="1">
    <citation type="submission" date="2020-10" db="EMBL/GenBank/DDBJ databases">
        <title>Sequencing the genomes of 1000 actinobacteria strains.</title>
        <authorList>
            <person name="Klenk H.-P."/>
        </authorList>
    </citation>
    <scope>NUCLEOTIDE SEQUENCE [LARGE SCALE GENOMIC DNA]</scope>
    <source>
        <strain evidence="11 12">DSM 15666</strain>
    </source>
</reference>
<dbReference type="PANTHER" id="PTHR35011:SF2">
    <property type="entry name" value="2,3-DIKETO-L-GULONATE TRAP TRANSPORTER SMALL PERMEASE PROTEIN YIAM"/>
    <property type="match status" value="1"/>
</dbReference>
<proteinExistence type="inferred from homology"/>
<evidence type="ECO:0000256" key="2">
    <source>
        <dbReference type="ARBA" id="ARBA00022448"/>
    </source>
</evidence>
<evidence type="ECO:0000313" key="12">
    <source>
        <dbReference type="Proteomes" id="UP000643525"/>
    </source>
</evidence>
<accession>A0ABR9JCL9</accession>
<evidence type="ECO:0000256" key="5">
    <source>
        <dbReference type="ARBA" id="ARBA00022692"/>
    </source>
</evidence>
<evidence type="ECO:0000256" key="1">
    <source>
        <dbReference type="ARBA" id="ARBA00004429"/>
    </source>
</evidence>
<feature type="transmembrane region" description="Helical" evidence="9">
    <location>
        <begin position="12"/>
        <end position="35"/>
    </location>
</feature>
<dbReference type="PANTHER" id="PTHR35011">
    <property type="entry name" value="2,3-DIKETO-L-GULONATE TRAP TRANSPORTER SMALL PERMEASE PROTEIN YIAM"/>
    <property type="match status" value="1"/>
</dbReference>
<keyword evidence="3" id="KW-1003">Cell membrane</keyword>
<feature type="transmembrane region" description="Helical" evidence="9">
    <location>
        <begin position="130"/>
        <end position="151"/>
    </location>
</feature>
<dbReference type="InterPro" id="IPR007387">
    <property type="entry name" value="TRAP_DctQ"/>
</dbReference>
<dbReference type="Pfam" id="PF04290">
    <property type="entry name" value="DctQ"/>
    <property type="match status" value="1"/>
</dbReference>
<comment type="caution">
    <text evidence="11">The sequence shown here is derived from an EMBL/GenBank/DDBJ whole genome shotgun (WGS) entry which is preliminary data.</text>
</comment>
<name>A0ABR9JCL9_9MICC</name>
<dbReference type="Proteomes" id="UP000643525">
    <property type="component" value="Unassembled WGS sequence"/>
</dbReference>
<keyword evidence="2" id="KW-0813">Transport</keyword>
<evidence type="ECO:0000256" key="6">
    <source>
        <dbReference type="ARBA" id="ARBA00022989"/>
    </source>
</evidence>
<gene>
    <name evidence="11" type="ORF">H4W27_000792</name>
</gene>
<dbReference type="EMBL" id="JADBED010000001">
    <property type="protein sequence ID" value="MBE1523674.1"/>
    <property type="molecule type" value="Genomic_DNA"/>
</dbReference>
<evidence type="ECO:0000256" key="3">
    <source>
        <dbReference type="ARBA" id="ARBA00022475"/>
    </source>
</evidence>
<keyword evidence="6 9" id="KW-1133">Transmembrane helix</keyword>
<evidence type="ECO:0000259" key="10">
    <source>
        <dbReference type="Pfam" id="PF04290"/>
    </source>
</evidence>
<evidence type="ECO:0000256" key="9">
    <source>
        <dbReference type="SAM" id="Phobius"/>
    </source>
</evidence>
<keyword evidence="4" id="KW-0997">Cell inner membrane</keyword>
<evidence type="ECO:0000256" key="8">
    <source>
        <dbReference type="ARBA" id="ARBA00038436"/>
    </source>
</evidence>
<keyword evidence="7 9" id="KW-0472">Membrane</keyword>
<feature type="transmembrane region" description="Helical" evidence="9">
    <location>
        <begin position="55"/>
        <end position="77"/>
    </location>
</feature>
<dbReference type="InterPro" id="IPR055348">
    <property type="entry name" value="DctQ"/>
</dbReference>
<dbReference type="RefSeq" id="WP_192594795.1">
    <property type="nucleotide sequence ID" value="NZ_BAAALJ010000014.1"/>
</dbReference>
<sequence length="178" mass="19137">MNAESLTKYSRRLLEALAVALIASLVIVVGGSVILRMFGFVPAGSTELATLLFIWTIYIGVFLAFLEGGHLAITAFVNRLRGRTLTSVLIVSDLLLLVFTVAVTFESFNYVQLAMDSVRLTPSLHISPAWGYSAVLVGMLLSSVYVLAGVWTNVVRLVKGQEPPPQHAGSELPTESGA</sequence>
<evidence type="ECO:0000256" key="7">
    <source>
        <dbReference type="ARBA" id="ARBA00023136"/>
    </source>
</evidence>
<keyword evidence="5 9" id="KW-0812">Transmembrane</keyword>
<feature type="transmembrane region" description="Helical" evidence="9">
    <location>
        <begin position="89"/>
        <end position="110"/>
    </location>
</feature>
<keyword evidence="12" id="KW-1185">Reference proteome</keyword>
<comment type="similarity">
    <text evidence="8">Belongs to the TRAP transporter small permease family.</text>
</comment>